<dbReference type="EMBL" id="MFGW01000186">
    <property type="protein sequence ID" value="OGF61984.1"/>
    <property type="molecule type" value="Genomic_DNA"/>
</dbReference>
<gene>
    <name evidence="1" type="ORF">A2Y62_20935</name>
</gene>
<accession>A0A1F5VEZ7</accession>
<dbReference type="Proteomes" id="UP000178943">
    <property type="component" value="Unassembled WGS sequence"/>
</dbReference>
<dbReference type="STRING" id="1817863.A2Y62_20935"/>
<sequence>MEKKDMKNKSTKLAAVVLSLHSPKEKIWGMLLNINQSGIWVHGIDINSFDDWSRQVAYQKEPNMGLSTMFFPMIRVEKLIKDDDVGVIKSFSSQFCERAGYEVQQIIKIHKLLNIPFVKL</sequence>
<reference evidence="1 2" key="1">
    <citation type="journal article" date="2016" name="Nat. Commun.">
        <title>Thousands of microbial genomes shed light on interconnected biogeochemical processes in an aquifer system.</title>
        <authorList>
            <person name="Anantharaman K."/>
            <person name="Brown C.T."/>
            <person name="Hug L.A."/>
            <person name="Sharon I."/>
            <person name="Castelle C.J."/>
            <person name="Probst A.J."/>
            <person name="Thomas B.C."/>
            <person name="Singh A."/>
            <person name="Wilkins M.J."/>
            <person name="Karaoz U."/>
            <person name="Brodie E.L."/>
            <person name="Williams K.H."/>
            <person name="Hubbard S.S."/>
            <person name="Banfield J.F."/>
        </authorList>
    </citation>
    <scope>NUCLEOTIDE SEQUENCE [LARGE SCALE GENOMIC DNA]</scope>
</reference>
<dbReference type="AlphaFoldDB" id="A0A1F5VEZ7"/>
<organism evidence="1 2">
    <name type="scientific">Candidatus Fischerbacteria bacterium RBG_13_37_8</name>
    <dbReference type="NCBI Taxonomy" id="1817863"/>
    <lineage>
        <taxon>Bacteria</taxon>
        <taxon>Candidatus Fischeribacteriota</taxon>
    </lineage>
</organism>
<evidence type="ECO:0000313" key="2">
    <source>
        <dbReference type="Proteomes" id="UP000178943"/>
    </source>
</evidence>
<evidence type="ECO:0000313" key="1">
    <source>
        <dbReference type="EMBL" id="OGF61984.1"/>
    </source>
</evidence>
<protein>
    <submittedName>
        <fullName evidence="1">Uncharacterized protein</fullName>
    </submittedName>
</protein>
<name>A0A1F5VEZ7_9BACT</name>
<comment type="caution">
    <text evidence="1">The sequence shown here is derived from an EMBL/GenBank/DDBJ whole genome shotgun (WGS) entry which is preliminary data.</text>
</comment>
<proteinExistence type="predicted"/>